<dbReference type="InterPro" id="IPR022924">
    <property type="entry name" value="Cardiolipin_synthase"/>
</dbReference>
<dbReference type="EMBL" id="NQYH01000007">
    <property type="protein sequence ID" value="RIY40684.1"/>
    <property type="molecule type" value="Genomic_DNA"/>
</dbReference>
<evidence type="ECO:0000256" key="6">
    <source>
        <dbReference type="ARBA" id="ARBA00022737"/>
    </source>
</evidence>
<gene>
    <name evidence="15" type="primary">cls</name>
    <name evidence="15" type="ORF">CJP73_09485</name>
</gene>
<proteinExistence type="predicted"/>
<keyword evidence="5 13" id="KW-0812">Transmembrane</keyword>
<evidence type="ECO:0000256" key="13">
    <source>
        <dbReference type="SAM" id="Phobius"/>
    </source>
</evidence>
<dbReference type="GO" id="GO:0008808">
    <property type="term" value="F:cardiolipin synthase activity"/>
    <property type="evidence" value="ECO:0007669"/>
    <property type="project" value="UniProtKB-UniRule"/>
</dbReference>
<dbReference type="Pfam" id="PF13396">
    <property type="entry name" value="PLDc_N"/>
    <property type="match status" value="1"/>
</dbReference>
<keyword evidence="4" id="KW-0808">Transferase</keyword>
<dbReference type="EC" id="2.7.8.-" evidence="12"/>
<sequence>MTAIDTLLSEYWPHIAFLTSLCIGAVAAVHAAMTKTDVRAAIGWVGVILLSPFFGALFYIIAGINRVRKDQISQQRDAALKEYGASTTQTITSVSQYSAPQFESLKILGDTIGHFPLLIGNRATMLQSGDETYPAMLKAIEQARHSIVLQSYIFDHDSEGIKLAEALERAQNRGVQIRVLIDAVGSKYSRPPMIRTLRKKKIPCALFMTNPLGMRMPYANLRSHRKILVVDGEIGFTGGMNIRAGFVKAIAGSKATRDTHFCFEGPIVAQLMAVFAHDWRFTTREILPVDEWCSKQWATTNGSVPARGIRSGPDRNIGSNHSMLLGAFAVAQSHIRIQSPYFLPDITLLGAIATAARRGIQVDIVLPGENNLRLVSYAMMAQIDQVIKSGCRVWLNQDTFNHSKLITVDNAWSYIGSSNIDPRSLRLNFELDVEMYDRNLAQQISAQIDHEISHSQRLTIDQLQAIPFVKKLRNKIIWLASPYL</sequence>
<dbReference type="PANTHER" id="PTHR21248:SF22">
    <property type="entry name" value="PHOSPHOLIPASE D"/>
    <property type="match status" value="1"/>
</dbReference>
<keyword evidence="10" id="KW-0594">Phospholipid biosynthesis</keyword>
<dbReference type="GO" id="GO:0032049">
    <property type="term" value="P:cardiolipin biosynthetic process"/>
    <property type="evidence" value="ECO:0007669"/>
    <property type="project" value="UniProtKB-UniRule"/>
</dbReference>
<evidence type="ECO:0000256" key="9">
    <source>
        <dbReference type="ARBA" id="ARBA00023136"/>
    </source>
</evidence>
<feature type="transmembrane region" description="Helical" evidence="13">
    <location>
        <begin position="40"/>
        <end position="62"/>
    </location>
</feature>
<comment type="caution">
    <text evidence="15">The sequence shown here is derived from an EMBL/GenBank/DDBJ whole genome shotgun (WGS) entry which is preliminary data.</text>
</comment>
<keyword evidence="9 13" id="KW-0472">Membrane</keyword>
<evidence type="ECO:0000256" key="7">
    <source>
        <dbReference type="ARBA" id="ARBA00022989"/>
    </source>
</evidence>
<dbReference type="InterPro" id="IPR025202">
    <property type="entry name" value="PLD-like_dom"/>
</dbReference>
<evidence type="ECO:0000256" key="4">
    <source>
        <dbReference type="ARBA" id="ARBA00022679"/>
    </source>
</evidence>
<dbReference type="CDD" id="cd09157">
    <property type="entry name" value="PLDc_CLS_unchar2_1"/>
    <property type="match status" value="1"/>
</dbReference>
<keyword evidence="6" id="KW-0677">Repeat</keyword>
<feature type="transmembrane region" description="Helical" evidence="13">
    <location>
        <begin position="12"/>
        <end position="33"/>
    </location>
</feature>
<keyword evidence="8" id="KW-0443">Lipid metabolism</keyword>
<evidence type="ECO:0000256" key="1">
    <source>
        <dbReference type="ARBA" id="ARBA00004651"/>
    </source>
</evidence>
<feature type="domain" description="PLD phosphodiesterase" evidence="14">
    <location>
        <begin position="219"/>
        <end position="246"/>
    </location>
</feature>
<dbReference type="Proteomes" id="UP000266206">
    <property type="component" value="Unassembled WGS sequence"/>
</dbReference>
<feature type="domain" description="PLD phosphodiesterase" evidence="14">
    <location>
        <begin position="397"/>
        <end position="424"/>
    </location>
</feature>
<keyword evidence="3" id="KW-0444">Lipid biosynthesis</keyword>
<dbReference type="NCBIfam" id="TIGR04265">
    <property type="entry name" value="bac_cardiolipin"/>
    <property type="match status" value="1"/>
</dbReference>
<evidence type="ECO:0000256" key="2">
    <source>
        <dbReference type="ARBA" id="ARBA00022475"/>
    </source>
</evidence>
<dbReference type="Pfam" id="PF13091">
    <property type="entry name" value="PLDc_2"/>
    <property type="match status" value="2"/>
</dbReference>
<reference evidence="15 16" key="1">
    <citation type="submission" date="2017-08" db="EMBL/GenBank/DDBJ databases">
        <title>Pusillimonas indicus sp. nov., a member of the family Alcaligenaceae isolated from surface seawater.</title>
        <authorList>
            <person name="Li J."/>
        </authorList>
    </citation>
    <scope>NUCLEOTIDE SEQUENCE [LARGE SCALE GENOMIC DNA]</scope>
    <source>
        <strain evidence="15 16">L52-1-41</strain>
    </source>
</reference>
<evidence type="ECO:0000256" key="8">
    <source>
        <dbReference type="ARBA" id="ARBA00023098"/>
    </source>
</evidence>
<dbReference type="PROSITE" id="PS50035">
    <property type="entry name" value="PLD"/>
    <property type="match status" value="2"/>
</dbReference>
<evidence type="ECO:0000259" key="14">
    <source>
        <dbReference type="PROSITE" id="PS50035"/>
    </source>
</evidence>
<evidence type="ECO:0000256" key="10">
    <source>
        <dbReference type="ARBA" id="ARBA00023209"/>
    </source>
</evidence>
<keyword evidence="2" id="KW-1003">Cell membrane</keyword>
<dbReference type="OrthoDB" id="9762009at2"/>
<name>A0A3A1YW45_9BURK</name>
<evidence type="ECO:0000256" key="11">
    <source>
        <dbReference type="ARBA" id="ARBA00023264"/>
    </source>
</evidence>
<comment type="subcellular location">
    <subcellularLocation>
        <location evidence="1">Cell membrane</location>
        <topology evidence="1">Multi-pass membrane protein</topology>
    </subcellularLocation>
</comment>
<accession>A0A3A1YW45</accession>
<evidence type="ECO:0000256" key="12">
    <source>
        <dbReference type="NCBIfam" id="TIGR04265"/>
    </source>
</evidence>
<evidence type="ECO:0000313" key="15">
    <source>
        <dbReference type="EMBL" id="RIY40684.1"/>
    </source>
</evidence>
<protein>
    <recommendedName>
        <fullName evidence="12">Cardiolipin synthase</fullName>
        <ecNumber evidence="12">2.7.8.-</ecNumber>
    </recommendedName>
</protein>
<keyword evidence="7 13" id="KW-1133">Transmembrane helix</keyword>
<dbReference type="InterPro" id="IPR001736">
    <property type="entry name" value="PLipase_D/transphosphatidylase"/>
</dbReference>
<evidence type="ECO:0000256" key="3">
    <source>
        <dbReference type="ARBA" id="ARBA00022516"/>
    </source>
</evidence>
<organism evidence="15 16">
    <name type="scientific">Neopusillimonas maritima</name>
    <dbReference type="NCBI Taxonomy" id="2026239"/>
    <lineage>
        <taxon>Bacteria</taxon>
        <taxon>Pseudomonadati</taxon>
        <taxon>Pseudomonadota</taxon>
        <taxon>Betaproteobacteria</taxon>
        <taxon>Burkholderiales</taxon>
        <taxon>Alcaligenaceae</taxon>
        <taxon>Neopusillimonas</taxon>
    </lineage>
</organism>
<dbReference type="AlphaFoldDB" id="A0A3A1YW45"/>
<evidence type="ECO:0000313" key="16">
    <source>
        <dbReference type="Proteomes" id="UP000266206"/>
    </source>
</evidence>
<dbReference type="Gene3D" id="3.30.870.10">
    <property type="entry name" value="Endonuclease Chain A"/>
    <property type="match status" value="2"/>
</dbReference>
<dbReference type="RefSeq" id="WP_119516264.1">
    <property type="nucleotide sequence ID" value="NZ_NQYH01000007.1"/>
</dbReference>
<dbReference type="InterPro" id="IPR027379">
    <property type="entry name" value="CLS_N"/>
</dbReference>
<keyword evidence="11" id="KW-1208">Phospholipid metabolism</keyword>
<dbReference type="SMART" id="SM00155">
    <property type="entry name" value="PLDc"/>
    <property type="match status" value="2"/>
</dbReference>
<dbReference type="SUPFAM" id="SSF56024">
    <property type="entry name" value="Phospholipase D/nuclease"/>
    <property type="match status" value="2"/>
</dbReference>
<dbReference type="GO" id="GO:0005886">
    <property type="term" value="C:plasma membrane"/>
    <property type="evidence" value="ECO:0007669"/>
    <property type="project" value="UniProtKB-SubCell"/>
</dbReference>
<evidence type="ECO:0000256" key="5">
    <source>
        <dbReference type="ARBA" id="ARBA00022692"/>
    </source>
</evidence>
<dbReference type="PANTHER" id="PTHR21248">
    <property type="entry name" value="CARDIOLIPIN SYNTHASE"/>
    <property type="match status" value="1"/>
</dbReference>